<dbReference type="InterPro" id="IPR000330">
    <property type="entry name" value="SNF2_N"/>
</dbReference>
<keyword evidence="12" id="KW-0238">DNA-binding</keyword>
<dbReference type="GO" id="GO:0016787">
    <property type="term" value="F:hydrolase activity"/>
    <property type="evidence" value="ECO:0007669"/>
    <property type="project" value="UniProtKB-KW"/>
</dbReference>
<keyword evidence="8" id="KW-0498">Mitosis</keyword>
<dbReference type="InterPro" id="IPR014001">
    <property type="entry name" value="Helicase_ATP-bd"/>
</dbReference>
<keyword evidence="6" id="KW-0547">Nucleotide-binding</keyword>
<feature type="region of interest" description="Disordered" evidence="18">
    <location>
        <begin position="1"/>
        <end position="48"/>
    </location>
</feature>
<feature type="domain" description="Helicase ATP-binding" evidence="19">
    <location>
        <begin position="154"/>
        <end position="325"/>
    </location>
</feature>
<dbReference type="AlphaFoldDB" id="A0A1D2MVF9"/>
<keyword evidence="7" id="KW-0227">DNA damage</keyword>
<dbReference type="GO" id="GO:0007131">
    <property type="term" value="P:reciprocal meiotic recombination"/>
    <property type="evidence" value="ECO:0007669"/>
    <property type="project" value="TreeGrafter"/>
</dbReference>
<gene>
    <name evidence="21" type="ORF">Ocin01_09895</name>
</gene>
<evidence type="ECO:0000256" key="13">
    <source>
        <dbReference type="ARBA" id="ARBA00023204"/>
    </source>
</evidence>
<evidence type="ECO:0000256" key="8">
    <source>
        <dbReference type="ARBA" id="ARBA00022776"/>
    </source>
</evidence>
<dbReference type="InterPro" id="IPR038718">
    <property type="entry name" value="SNF2-like_sf"/>
</dbReference>
<evidence type="ECO:0000256" key="9">
    <source>
        <dbReference type="ARBA" id="ARBA00022801"/>
    </source>
</evidence>
<dbReference type="Gene3D" id="3.40.50.300">
    <property type="entry name" value="P-loop containing nucleotide triphosphate hydrolases"/>
    <property type="match status" value="1"/>
</dbReference>
<dbReference type="InterPro" id="IPR049730">
    <property type="entry name" value="SNF2/RAD54-like_C"/>
</dbReference>
<feature type="compositionally biased region" description="Basic residues" evidence="18">
    <location>
        <begin position="12"/>
        <end position="24"/>
    </location>
</feature>
<evidence type="ECO:0000256" key="6">
    <source>
        <dbReference type="ARBA" id="ARBA00022741"/>
    </source>
</evidence>
<sequence>MRRSRAPSQLAKRPRLSTSRKRLNKGSSSDDSDDSEDERKPTGVRAPLAELSKHEAFIRSVLNKPFKVPIPGYTGGNSGRSLGIRRASGKRALHDPDEPGALVLYEPPELPSGTISETQLDSQEVHVVVDPVLSKVLRPHQREGVKFLWECVSGIRIPNSFGAIMADEMGLGKTLQVVTLVWTLLRQSPTGIPTVSNVAIVTPSSLVKNWANEFVKWLGDRVPTLAIEGGSKEEIDKQLQSTRRRVPIPVLIISYETFRLHAHVLIKGEIGSIICDEGHRLKNRENQTYNALVQLKCKRRVILSGTPIQNDLLEYFSLVHFVNEGILGTAQEFRKNFELPILKSRDTNASDKDHARGQEKLRELTTAVEKCMIRRTQALLTKYLPQKVEMVVCCKLTPGQSQLYKQLADQFIHKVPGSGKAASSLAAITTLKKLCNHPDLTKDPLPSKLSVEVSGKFQVLDTLLAFVRTTTDDKIVLVSNYTQTMDFFEKLCHLRNYGFIRLDGSMAIKKRMKVVDKFNDPTNKHEFIFMLSSKAGGCGLNLIGANRLIMFDPDWNPANDAQAMARVWRDGQKKQCFVYRFLATGTLEERILQRQSHKKSLSSCIVDQDEDQMVKKFDLAMLKKLFKLEENTESDTHDNF</sequence>
<keyword evidence="13" id="KW-0234">DNA repair</keyword>
<dbReference type="OrthoDB" id="413460at2759"/>
<dbReference type="Pfam" id="PF00271">
    <property type="entry name" value="Helicase_C"/>
    <property type="match status" value="1"/>
</dbReference>
<dbReference type="Gene3D" id="1.20.120.850">
    <property type="entry name" value="SWI2/SNF2 ATPases, N-terminal domain"/>
    <property type="match status" value="1"/>
</dbReference>
<dbReference type="FunFam" id="3.40.50.300:FF:000332">
    <property type="entry name" value="DNA repair and recombination protein RAD54-like"/>
    <property type="match status" value="1"/>
</dbReference>
<dbReference type="Gene3D" id="3.40.50.10810">
    <property type="entry name" value="Tandem AAA-ATPase domain"/>
    <property type="match status" value="1"/>
</dbReference>
<feature type="domain" description="Helicase C-terminal" evidence="20">
    <location>
        <begin position="459"/>
        <end position="613"/>
    </location>
</feature>
<accession>A0A1D2MVF9</accession>
<evidence type="ECO:0000259" key="19">
    <source>
        <dbReference type="PROSITE" id="PS51192"/>
    </source>
</evidence>
<dbReference type="GO" id="GO:0051301">
    <property type="term" value="P:cell division"/>
    <property type="evidence" value="ECO:0007669"/>
    <property type="project" value="UniProtKB-KW"/>
</dbReference>
<keyword evidence="14" id="KW-0469">Meiosis</keyword>
<organism evidence="21 22">
    <name type="scientific">Orchesella cincta</name>
    <name type="common">Springtail</name>
    <name type="synonym">Podura cincta</name>
    <dbReference type="NCBI Taxonomy" id="48709"/>
    <lineage>
        <taxon>Eukaryota</taxon>
        <taxon>Metazoa</taxon>
        <taxon>Ecdysozoa</taxon>
        <taxon>Arthropoda</taxon>
        <taxon>Hexapoda</taxon>
        <taxon>Collembola</taxon>
        <taxon>Entomobryomorpha</taxon>
        <taxon>Entomobryoidea</taxon>
        <taxon>Orchesellidae</taxon>
        <taxon>Orchesellinae</taxon>
        <taxon>Orchesella</taxon>
    </lineage>
</organism>
<dbReference type="GO" id="GO:0003677">
    <property type="term" value="F:DNA binding"/>
    <property type="evidence" value="ECO:0007669"/>
    <property type="project" value="UniProtKB-KW"/>
</dbReference>
<evidence type="ECO:0000256" key="16">
    <source>
        <dbReference type="ARBA" id="ARBA00024776"/>
    </source>
</evidence>
<dbReference type="PROSITE" id="PS51194">
    <property type="entry name" value="HELICASE_CTER"/>
    <property type="match status" value="1"/>
</dbReference>
<dbReference type="InterPro" id="IPR027417">
    <property type="entry name" value="P-loop_NTPase"/>
</dbReference>
<evidence type="ECO:0000256" key="5">
    <source>
        <dbReference type="ARBA" id="ARBA00022618"/>
    </source>
</evidence>
<dbReference type="PANTHER" id="PTHR45629">
    <property type="entry name" value="SNF2/RAD54 FAMILY MEMBER"/>
    <property type="match status" value="1"/>
</dbReference>
<dbReference type="GO" id="GO:0045003">
    <property type="term" value="P:double-strand break repair via synthesis-dependent strand annealing"/>
    <property type="evidence" value="ECO:0007669"/>
    <property type="project" value="TreeGrafter"/>
</dbReference>
<keyword evidence="10" id="KW-0347">Helicase</keyword>
<dbReference type="PROSITE" id="PS51192">
    <property type="entry name" value="HELICASE_ATP_BIND_1"/>
    <property type="match status" value="1"/>
</dbReference>
<evidence type="ECO:0000256" key="15">
    <source>
        <dbReference type="ARBA" id="ARBA00023306"/>
    </source>
</evidence>
<keyword evidence="11" id="KW-0067">ATP-binding</keyword>
<evidence type="ECO:0000256" key="7">
    <source>
        <dbReference type="ARBA" id="ARBA00022763"/>
    </source>
</evidence>
<evidence type="ECO:0000313" key="22">
    <source>
        <dbReference type="Proteomes" id="UP000094527"/>
    </source>
</evidence>
<dbReference type="PANTHER" id="PTHR45629:SF7">
    <property type="entry name" value="DNA EXCISION REPAIR PROTEIN ERCC-6-RELATED"/>
    <property type="match status" value="1"/>
</dbReference>
<dbReference type="Pfam" id="PF00176">
    <property type="entry name" value="SNF2-rel_dom"/>
    <property type="match status" value="1"/>
</dbReference>
<name>A0A1D2MVF9_ORCCI</name>
<keyword evidence="5" id="KW-0132">Cell division</keyword>
<dbReference type="GO" id="GO:0004386">
    <property type="term" value="F:helicase activity"/>
    <property type="evidence" value="ECO:0007669"/>
    <property type="project" value="UniProtKB-KW"/>
</dbReference>
<dbReference type="EMBL" id="LJIJ01000503">
    <property type="protein sequence ID" value="ODM96784.1"/>
    <property type="molecule type" value="Genomic_DNA"/>
</dbReference>
<dbReference type="GO" id="GO:0005524">
    <property type="term" value="F:ATP binding"/>
    <property type="evidence" value="ECO:0007669"/>
    <property type="project" value="UniProtKB-KW"/>
</dbReference>
<evidence type="ECO:0000256" key="11">
    <source>
        <dbReference type="ARBA" id="ARBA00022840"/>
    </source>
</evidence>
<evidence type="ECO:0000256" key="12">
    <source>
        <dbReference type="ARBA" id="ARBA00023125"/>
    </source>
</evidence>
<dbReference type="GO" id="GO:0005634">
    <property type="term" value="C:nucleus"/>
    <property type="evidence" value="ECO:0007669"/>
    <property type="project" value="TreeGrafter"/>
</dbReference>
<evidence type="ECO:0000256" key="1">
    <source>
        <dbReference type="ARBA" id="ARBA00007025"/>
    </source>
</evidence>
<proteinExistence type="inferred from homology"/>
<evidence type="ECO:0000256" key="17">
    <source>
        <dbReference type="ARBA" id="ARBA00029956"/>
    </source>
</evidence>
<evidence type="ECO:0000259" key="20">
    <source>
        <dbReference type="PROSITE" id="PS51194"/>
    </source>
</evidence>
<evidence type="ECO:0000256" key="4">
    <source>
        <dbReference type="ARBA" id="ARBA00022553"/>
    </source>
</evidence>
<dbReference type="SMART" id="SM00487">
    <property type="entry name" value="DEXDc"/>
    <property type="match status" value="1"/>
</dbReference>
<dbReference type="Proteomes" id="UP000094527">
    <property type="component" value="Unassembled WGS sequence"/>
</dbReference>
<protein>
    <recommendedName>
        <fullName evidence="3">DNA repair and recombination protein RAD54-like</fullName>
    </recommendedName>
    <alternativeName>
        <fullName evidence="17">Protein okra</fullName>
    </alternativeName>
</protein>
<evidence type="ECO:0000256" key="3">
    <source>
        <dbReference type="ARBA" id="ARBA00015341"/>
    </source>
</evidence>
<keyword evidence="9" id="KW-0378">Hydrolase</keyword>
<comment type="subunit">
    <text evidence="2">Interacts (via N-terminus) with spn-A/Rad51.</text>
</comment>
<dbReference type="FunFam" id="3.40.50.10810:FF:000010">
    <property type="entry name" value="DNA repair and recombination protein RAD54-like"/>
    <property type="match status" value="1"/>
</dbReference>
<evidence type="ECO:0000256" key="10">
    <source>
        <dbReference type="ARBA" id="ARBA00022806"/>
    </source>
</evidence>
<dbReference type="OMA" id="YTEHERM"/>
<evidence type="ECO:0000256" key="2">
    <source>
        <dbReference type="ARBA" id="ARBA00011467"/>
    </source>
</evidence>
<dbReference type="GO" id="GO:0015616">
    <property type="term" value="F:DNA translocase activity"/>
    <property type="evidence" value="ECO:0007669"/>
    <property type="project" value="TreeGrafter"/>
</dbReference>
<dbReference type="SMART" id="SM00490">
    <property type="entry name" value="HELICc"/>
    <property type="match status" value="1"/>
</dbReference>
<dbReference type="STRING" id="48709.A0A1D2MVF9"/>
<evidence type="ECO:0000313" key="21">
    <source>
        <dbReference type="EMBL" id="ODM96784.1"/>
    </source>
</evidence>
<evidence type="ECO:0000256" key="14">
    <source>
        <dbReference type="ARBA" id="ARBA00023254"/>
    </source>
</evidence>
<comment type="function">
    <text evidence="16">Involved in mitotic DNA repair and meiotic recombination. Functions in the recombinational DNA repair pathway. Essential for interhomolog gene conversion (GC), but may have a less important role in intersister GC than spn-A/Rad51. In the presence of DNA, spn-A/Rad51 enhances the ATPase activity of okr/Rad54.</text>
</comment>
<dbReference type="InterPro" id="IPR001650">
    <property type="entry name" value="Helicase_C-like"/>
</dbReference>
<keyword evidence="15" id="KW-0131">Cell cycle</keyword>
<keyword evidence="4" id="KW-0597">Phosphoprotein</keyword>
<dbReference type="InterPro" id="IPR050496">
    <property type="entry name" value="SNF2_RAD54_helicase_repair"/>
</dbReference>
<dbReference type="SUPFAM" id="SSF52540">
    <property type="entry name" value="P-loop containing nucleoside triphosphate hydrolases"/>
    <property type="match status" value="2"/>
</dbReference>
<comment type="similarity">
    <text evidence="1">Belongs to the SNF2/RAD54 helicase family.</text>
</comment>
<evidence type="ECO:0000256" key="18">
    <source>
        <dbReference type="SAM" id="MobiDB-lite"/>
    </source>
</evidence>
<keyword evidence="22" id="KW-1185">Reference proteome</keyword>
<dbReference type="CDD" id="cd18793">
    <property type="entry name" value="SF2_C_SNF"/>
    <property type="match status" value="1"/>
</dbReference>
<comment type="caution">
    <text evidence="21">The sequence shown here is derived from an EMBL/GenBank/DDBJ whole genome shotgun (WGS) entry which is preliminary data.</text>
</comment>
<reference evidence="21 22" key="1">
    <citation type="journal article" date="2016" name="Genome Biol. Evol.">
        <title>Gene Family Evolution Reflects Adaptation to Soil Environmental Stressors in the Genome of the Collembolan Orchesella cincta.</title>
        <authorList>
            <person name="Faddeeva-Vakhrusheva A."/>
            <person name="Derks M.F."/>
            <person name="Anvar S.Y."/>
            <person name="Agamennone V."/>
            <person name="Suring W."/>
            <person name="Smit S."/>
            <person name="van Straalen N.M."/>
            <person name="Roelofs D."/>
        </authorList>
    </citation>
    <scope>NUCLEOTIDE SEQUENCE [LARGE SCALE GENOMIC DNA]</scope>
    <source>
        <tissue evidence="21">Mixed pool</tissue>
    </source>
</reference>